<reference evidence="3" key="2">
    <citation type="submission" date="2016-05" db="EMBL/GenBank/DDBJ databases">
        <authorList>
            <person name="Naeem Raeece"/>
        </authorList>
    </citation>
    <scope>NUCLEOTIDE SEQUENCE [LARGE SCALE GENOMIC DNA]</scope>
</reference>
<evidence type="ECO:0000313" key="4">
    <source>
        <dbReference type="Proteomes" id="UP000078555"/>
    </source>
</evidence>
<sequence>MDKWENAGKYGCKSDNCVMGGRKEKFAPFFCPLKRQTPFWQKRGVFLCVGNNHQKKTFELGVVTFERGK</sequence>
<evidence type="ECO:0000313" key="2">
    <source>
        <dbReference type="EMBL" id="SBT43987.1"/>
    </source>
</evidence>
<dbReference type="EMBL" id="FLRD01000130">
    <property type="protein sequence ID" value="SBT43566.1"/>
    <property type="molecule type" value="Genomic_DNA"/>
</dbReference>
<keyword evidence="4" id="KW-1185">Reference proteome</keyword>
<dbReference type="EMBL" id="FLRE01000171">
    <property type="protein sequence ID" value="SBT43987.1"/>
    <property type="molecule type" value="Genomic_DNA"/>
</dbReference>
<reference evidence="4" key="3">
    <citation type="submission" date="2016-05" db="EMBL/GenBank/DDBJ databases">
        <authorList>
            <person name="Naeem R."/>
        </authorList>
    </citation>
    <scope>NUCLEOTIDE SEQUENCE [LARGE SCALE GENOMIC DNA]</scope>
</reference>
<gene>
    <name evidence="1" type="ORF">POVWA1_048110</name>
    <name evidence="2" type="ORF">POVWA2_047050</name>
</gene>
<evidence type="ECO:0000313" key="3">
    <source>
        <dbReference type="Proteomes" id="UP000078550"/>
    </source>
</evidence>
<accession>A0A1A8ZI66</accession>
<protein>
    <submittedName>
        <fullName evidence="1">Uncharacterized protein</fullName>
    </submittedName>
</protein>
<name>A0A1A8ZI66_PLAOA</name>
<reference evidence="1" key="1">
    <citation type="submission" date="2016-05" db="EMBL/GenBank/DDBJ databases">
        <authorList>
            <person name="Lavstsen T."/>
            <person name="Jespersen J.S."/>
        </authorList>
    </citation>
    <scope>NUCLEOTIDE SEQUENCE [LARGE SCALE GENOMIC DNA]</scope>
</reference>
<organism evidence="1 4">
    <name type="scientific">Plasmodium ovale wallikeri</name>
    <dbReference type="NCBI Taxonomy" id="864142"/>
    <lineage>
        <taxon>Eukaryota</taxon>
        <taxon>Sar</taxon>
        <taxon>Alveolata</taxon>
        <taxon>Apicomplexa</taxon>
        <taxon>Aconoidasida</taxon>
        <taxon>Haemosporida</taxon>
        <taxon>Plasmodiidae</taxon>
        <taxon>Plasmodium</taxon>
        <taxon>Plasmodium (Plasmodium)</taxon>
    </lineage>
</organism>
<dbReference type="Proteomes" id="UP000078550">
    <property type="component" value="Unassembled WGS sequence"/>
</dbReference>
<dbReference type="AlphaFoldDB" id="A0A1A8ZI66"/>
<dbReference type="Proteomes" id="UP000078555">
    <property type="component" value="Unassembled WGS sequence"/>
</dbReference>
<proteinExistence type="predicted"/>
<evidence type="ECO:0000313" key="1">
    <source>
        <dbReference type="EMBL" id="SBT43566.1"/>
    </source>
</evidence>